<dbReference type="Pfam" id="PF06714">
    <property type="entry name" value="Gp5_OB"/>
    <property type="match status" value="1"/>
</dbReference>
<keyword evidence="3" id="KW-0946">Virion</keyword>
<dbReference type="RefSeq" id="YP_009280002.1">
    <property type="nucleotide sequence ID" value="NC_031020.1"/>
</dbReference>
<keyword evidence="3" id="KW-1245">Viral tail assembly</keyword>
<keyword evidence="3" id="KW-1226">Viral baseplate protein</keyword>
<dbReference type="InterPro" id="IPR002196">
    <property type="entry name" value="Glyco_hydro_24"/>
</dbReference>
<dbReference type="CDD" id="cd00735">
    <property type="entry name" value="T4-like_lys"/>
    <property type="match status" value="1"/>
</dbReference>
<keyword evidence="7" id="KW-1185">Reference proteome</keyword>
<dbReference type="SUPFAM" id="SSF53955">
    <property type="entry name" value="Lysozyme-like"/>
    <property type="match status" value="1"/>
</dbReference>
<keyword evidence="3" id="KW-1171">Viral genome ejection through host cell envelope</keyword>
<keyword evidence="3" id="KW-1227">Viral tail protein</keyword>
<comment type="caution">
    <text evidence="3">Lacks conserved residue(s) required for the propagation of feature annotation.</text>
</comment>
<dbReference type="PRINTS" id="PR00684">
    <property type="entry name" value="T4LYSOZYME"/>
</dbReference>
<reference evidence="6 7" key="1">
    <citation type="submission" date="2016-04" db="EMBL/GenBank/DDBJ databases">
        <title>Comparative genomics of Morganella phages MP1 and MP2 define new clades among the T4 and T7-like Viruses.</title>
        <authorList>
            <person name="Pinto G."/>
            <person name="Oliveira A."/>
            <person name="Malgorzata L."/>
            <person name="Kropinski A."/>
            <person name="Azeredo J."/>
        </authorList>
    </citation>
    <scope>NUCLEOTIDE SEQUENCE [LARGE SCALE GENOMIC DNA]</scope>
</reference>
<dbReference type="Proteomes" id="UP000203816">
    <property type="component" value="Segment"/>
</dbReference>
<organism evidence="6 7">
    <name type="scientific">Morganella phage vB_MmoM_MP1</name>
    <dbReference type="NCBI Taxonomy" id="1852628"/>
    <lineage>
        <taxon>Viruses</taxon>
        <taxon>Duplodnaviria</taxon>
        <taxon>Heunggongvirae</taxon>
        <taxon>Uroviricota</taxon>
        <taxon>Caudoviricetes</taxon>
        <taxon>Pantevenvirales</taxon>
        <taxon>Straboviridae</taxon>
        <taxon>Gualtarvirus</taxon>
        <taxon>Gualtarvirus mp1</taxon>
    </lineage>
</organism>
<evidence type="ECO:0000256" key="2">
    <source>
        <dbReference type="ARBA" id="ARBA00022638"/>
    </source>
</evidence>
<keyword evidence="3" id="KW-0426">Late protein</keyword>
<dbReference type="GO" id="GO:0098003">
    <property type="term" value="P:viral tail assembly"/>
    <property type="evidence" value="ECO:0007669"/>
    <property type="project" value="UniProtKB-UniRule"/>
</dbReference>
<evidence type="ECO:0000313" key="7">
    <source>
        <dbReference type="Proteomes" id="UP000203816"/>
    </source>
</evidence>
<dbReference type="InterPro" id="IPR023347">
    <property type="entry name" value="Lysozyme_dom_sf"/>
</dbReference>
<evidence type="ECO:0000259" key="5">
    <source>
        <dbReference type="Pfam" id="PF06714"/>
    </source>
</evidence>
<dbReference type="Gene3D" id="1.10.530.40">
    <property type="match status" value="1"/>
</dbReference>
<feature type="domain" description="Protein Gp5 N-terminal OB-fold" evidence="5">
    <location>
        <begin position="33"/>
        <end position="173"/>
    </location>
</feature>
<keyword evidence="3" id="KW-1236">Degradation of host peptidoglycans during virus entry</keyword>
<keyword evidence="3" id="KW-1160">Virus entry into host cell</keyword>
<keyword evidence="3" id="KW-1162">Viral penetration into host cytoplasm</keyword>
<dbReference type="PANTHER" id="PTHR37406:SF1">
    <property type="entry name" value="T4-TYPE LYSOZYME 1-RELATED"/>
    <property type="match status" value="1"/>
</dbReference>
<dbReference type="EMBL" id="KX078569">
    <property type="protein sequence ID" value="ANM46407.1"/>
    <property type="molecule type" value="Genomic_DNA"/>
</dbReference>
<dbReference type="Gene3D" id="3.10.450.190">
    <property type="match status" value="1"/>
</dbReference>
<keyword evidence="2 3" id="KW-0081">Bacteriolytic enzyme</keyword>
<keyword evidence="3" id="KW-1188">Viral release from host cell</keyword>
<dbReference type="SUPFAM" id="SSF69349">
    <property type="entry name" value="Phage fibre proteins"/>
    <property type="match status" value="1"/>
</dbReference>
<dbReference type="GO" id="GO:0042742">
    <property type="term" value="P:defense response to bacterium"/>
    <property type="evidence" value="ECO:0007669"/>
    <property type="project" value="UniProtKB-KW"/>
</dbReference>
<dbReference type="HAMAP" id="MF_04151">
    <property type="entry name" value="NEEDLE_T4"/>
    <property type="match status" value="1"/>
</dbReference>
<feature type="active site" description="Nucleophile" evidence="3">
    <location>
        <position position="193"/>
    </location>
</feature>
<dbReference type="GeneID" id="29059299"/>
<accession>A0A192YA26</accession>
<evidence type="ECO:0000256" key="1">
    <source>
        <dbReference type="ARBA" id="ARBA00022529"/>
    </source>
</evidence>
<dbReference type="GO" id="GO:0031640">
    <property type="term" value="P:killing of cells of another organism"/>
    <property type="evidence" value="ECO:0007669"/>
    <property type="project" value="UniProtKB-KW"/>
</dbReference>
<dbReference type="InterPro" id="IPR046397">
    <property type="entry name" value="NEEDLE_T4"/>
</dbReference>
<keyword evidence="3 4" id="KW-0378">Hydrolase</keyword>
<sequence length="578" mass="63440">MILKNNTIEPFFGVVEDRSDPTPLGRVRVRVYGVHPFGKAQGDVSGLPTEELQWMQVLLPATSASTSGIGTSPTGLLEGSHVFGIWLDKYKTNGLVMGTWAGSVTELPNTSEGFSDPTGLYPTKIGYDTNPLAQGGEVGKNSEINQLQNDNTSIAPNPIDGAFDDQPEDNDPNFTIEKMLRGDEGLRLAWYPDSEGYPTIGIGHLLRREKTKDTTKINKWISDLVGRQVNNGRITMDEASKIFQSDIKKTINGMKANATISPVYNKMNRSRQMALENMAFQMGVGGLAKFKKTLALMYDEKWEEAYNNMRDSLWFRQTKGRASRVSLIVRTGNLESYGVTVPTTKMRAMAFSAREMSPEDPYTPEDGRIMFEEPNTSYDAVYPYNQTFTTEGDITQEFDNTPGAERYRLRHPSGTYTELSGNGDKVLKVTGDDYTITAGDGHVLIQGDAKIVIGSQCKVYIQGDESKTVDGMVNHFVRGDINTITESDSNTKVNGDMEVLVLGNKKITVEGDADINVQGNATTKVDGDYSMEVAGDYTLKIGGAKVEDVTGSFTQTMQTMSSVAKSGYKIDGSRIDLG</sequence>
<dbReference type="GO" id="GO:0098025">
    <property type="term" value="C:virus tail, baseplate"/>
    <property type="evidence" value="ECO:0007669"/>
    <property type="project" value="UniProtKB-UniRule"/>
</dbReference>
<dbReference type="InterPro" id="IPR001165">
    <property type="entry name" value="T4-type_lysozyme"/>
</dbReference>
<comment type="function">
    <molecule>Baseplate central spike protein</molecule>
    <text evidence="3">Baseplate central spike complex-associated lysozyme that is essential for the localized hydrolysis of bacterial cell wall, so that the tail tube, through which the phage DNA is ejected, can penetrate to the host inner membrane. The tail lysozyme complex at the tip of the tail tube penetrates through the outer membrane into the periplasm. This way, lysozyme domain is released and locally digests the peptidoglycan layer to make a hole to let the tube penetrate to the inner membrane. Involved in the tail assembly.</text>
</comment>
<dbReference type="GO" id="GO:0009253">
    <property type="term" value="P:peptidoglycan catabolic process"/>
    <property type="evidence" value="ECO:0007669"/>
    <property type="project" value="UniProtKB-UniRule"/>
</dbReference>
<dbReference type="GO" id="GO:0003796">
    <property type="term" value="F:lysozyme activity"/>
    <property type="evidence" value="ECO:0007669"/>
    <property type="project" value="UniProtKB-UniRule"/>
</dbReference>
<evidence type="ECO:0000256" key="3">
    <source>
        <dbReference type="HAMAP-Rule" id="MF_04151"/>
    </source>
</evidence>
<dbReference type="OrthoDB" id="2186at10239"/>
<feature type="chain" id="PRO_5035348073" description="Baseplate central spike protein" evidence="3">
    <location>
        <begin position="1"/>
        <end position="578"/>
    </location>
</feature>
<dbReference type="InterPro" id="IPR009590">
    <property type="entry name" value="Gp5_OB_N"/>
</dbReference>
<name>A0A192YA26_9CAUD</name>
<dbReference type="KEGG" id="vg:29059299"/>
<dbReference type="EC" id="3.2.1.17" evidence="3"/>
<comment type="catalytic activity">
    <reaction evidence="3 4">
        <text>Hydrolysis of (1-&gt;4)-beta-linkages between N-acetylmuramic acid and N-acetyl-D-glucosamine residues in a peptidoglycan and between N-acetyl-D-glucosamine residues in chitodextrins.</text>
        <dbReference type="EC" id="3.2.1.17"/>
    </reaction>
</comment>
<dbReference type="GO" id="GO:0016998">
    <property type="term" value="P:cell wall macromolecule catabolic process"/>
    <property type="evidence" value="ECO:0007669"/>
    <property type="project" value="InterPro"/>
</dbReference>
<feature type="active site" description="Proton donor" evidence="3">
    <location>
        <position position="184"/>
    </location>
</feature>
<dbReference type="Gene3D" id="2.40.50.260">
    <property type="entry name" value="Nucleic acid-binding protein domain"/>
    <property type="match status" value="1"/>
</dbReference>
<dbReference type="PANTHER" id="PTHR37406">
    <property type="entry name" value="T4-TYPE LYSOZYME 1-RELATED"/>
    <property type="match status" value="1"/>
</dbReference>
<dbReference type="InterPro" id="IPR052619">
    <property type="entry name" value="Phage_lysozyme-like"/>
</dbReference>
<evidence type="ECO:0000313" key="6">
    <source>
        <dbReference type="EMBL" id="ANM46407.1"/>
    </source>
</evidence>
<keyword evidence="1 3" id="KW-0929">Antimicrobial</keyword>
<comment type="similarity">
    <text evidence="3 4">Belongs to the glycosyl hydrolase 24 family.</text>
</comment>
<protein>
    <recommendedName>
        <fullName evidence="3">Baseplate central spike protein</fullName>
    </recommendedName>
    <alternativeName>
        <fullName evidence="3">Peptidoglycan hydrolase</fullName>
        <ecNumber evidence="3">3.2.1.17</ecNumber>
    </alternativeName>
</protein>
<gene>
    <name evidence="6" type="ORF">MP1_gp0144</name>
</gene>
<keyword evidence="3" id="KW-1235">Degradation of host cell envelope components during virus entry</keyword>
<dbReference type="SUPFAM" id="SSF69255">
    <property type="entry name" value="gp5 N-terminal domain-like"/>
    <property type="match status" value="1"/>
</dbReference>
<dbReference type="GO" id="GO:0098932">
    <property type="term" value="P:symbiont entry into host cell via disruption of host cell wall peptidoglycan"/>
    <property type="evidence" value="ECO:0007669"/>
    <property type="project" value="UniProtKB-UniRule"/>
</dbReference>
<dbReference type="InterPro" id="IPR023346">
    <property type="entry name" value="Lysozyme-like_dom_sf"/>
</dbReference>
<keyword evidence="3 4" id="KW-0326">Glycosidase</keyword>
<dbReference type="Pfam" id="PF00959">
    <property type="entry name" value="Phage_lysozyme"/>
    <property type="match status" value="1"/>
</dbReference>
<dbReference type="GO" id="GO:0098994">
    <property type="term" value="P:symbiont entry into host cell via disruption of host cell envelope"/>
    <property type="evidence" value="ECO:0007669"/>
    <property type="project" value="UniProtKB-KW"/>
</dbReference>
<evidence type="ECO:0000256" key="4">
    <source>
        <dbReference type="RuleBase" id="RU003788"/>
    </source>
</evidence>
<proteinExistence type="inferred from homology"/>